<dbReference type="AlphaFoldDB" id="A0A2T2NP22"/>
<accession>A0A2T2NP22</accession>
<protein>
    <recommendedName>
        <fullName evidence="3">Fungal N-terminal domain-containing protein</fullName>
    </recommendedName>
</protein>
<evidence type="ECO:0000313" key="1">
    <source>
        <dbReference type="EMBL" id="PSN67006.1"/>
    </source>
</evidence>
<keyword evidence="2" id="KW-1185">Reference proteome</keyword>
<evidence type="ECO:0008006" key="3">
    <source>
        <dbReference type="Google" id="ProtNLM"/>
    </source>
</evidence>
<dbReference type="EMBL" id="KZ678135">
    <property type="protein sequence ID" value="PSN67006.1"/>
    <property type="molecule type" value="Genomic_DNA"/>
</dbReference>
<sequence length="167" mass="18251">MEKTFSASCNCTLSAIQVLMRIEQLEGSAVGLETSLEVMEDAEVRCLAVLNCTACRQRRFSLASVTVVSATVIEWVQGAWLRGDINNGVSLGSFALDRADADMLSRELMSLQLSHFVKVMAQLDSALSTARSVQVAEYLDIVRAKTHELRSCKQQILGLSDPVTARP</sequence>
<evidence type="ECO:0000313" key="2">
    <source>
        <dbReference type="Proteomes" id="UP000240883"/>
    </source>
</evidence>
<name>A0A2T2NP22_CORCC</name>
<organism evidence="1 2">
    <name type="scientific">Corynespora cassiicola Philippines</name>
    <dbReference type="NCBI Taxonomy" id="1448308"/>
    <lineage>
        <taxon>Eukaryota</taxon>
        <taxon>Fungi</taxon>
        <taxon>Dikarya</taxon>
        <taxon>Ascomycota</taxon>
        <taxon>Pezizomycotina</taxon>
        <taxon>Dothideomycetes</taxon>
        <taxon>Pleosporomycetidae</taxon>
        <taxon>Pleosporales</taxon>
        <taxon>Corynesporascaceae</taxon>
        <taxon>Corynespora</taxon>
    </lineage>
</organism>
<dbReference type="OrthoDB" id="3786276at2759"/>
<gene>
    <name evidence="1" type="ORF">BS50DRAFT_380229</name>
</gene>
<reference evidence="1 2" key="1">
    <citation type="journal article" date="2018" name="Front. Microbiol.">
        <title>Genome-Wide Analysis of Corynespora cassiicola Leaf Fall Disease Putative Effectors.</title>
        <authorList>
            <person name="Lopez D."/>
            <person name="Ribeiro S."/>
            <person name="Label P."/>
            <person name="Fumanal B."/>
            <person name="Venisse J.S."/>
            <person name="Kohler A."/>
            <person name="de Oliveira R.R."/>
            <person name="Labutti K."/>
            <person name="Lipzen A."/>
            <person name="Lail K."/>
            <person name="Bauer D."/>
            <person name="Ohm R.A."/>
            <person name="Barry K.W."/>
            <person name="Spatafora J."/>
            <person name="Grigoriev I.V."/>
            <person name="Martin F.M."/>
            <person name="Pujade-Renaud V."/>
        </authorList>
    </citation>
    <scope>NUCLEOTIDE SEQUENCE [LARGE SCALE GENOMIC DNA]</scope>
    <source>
        <strain evidence="1 2">Philippines</strain>
    </source>
</reference>
<dbReference type="Proteomes" id="UP000240883">
    <property type="component" value="Unassembled WGS sequence"/>
</dbReference>
<proteinExistence type="predicted"/>